<keyword evidence="2" id="KW-0723">Serine/threonine-protein kinase</keyword>
<feature type="domain" description="Protein kinase" evidence="9">
    <location>
        <begin position="60"/>
        <end position="248"/>
    </location>
</feature>
<evidence type="ECO:0000256" key="6">
    <source>
        <dbReference type="ARBA" id="ARBA00022840"/>
    </source>
</evidence>
<dbReference type="STRING" id="77044.A0A1S8AAI8"/>
<keyword evidence="5 10" id="KW-0418">Kinase</keyword>
<dbReference type="GO" id="GO:0005524">
    <property type="term" value="F:ATP binding"/>
    <property type="evidence" value="ECO:0007669"/>
    <property type="project" value="UniProtKB-KW"/>
</dbReference>
<dbReference type="Gene3D" id="1.10.510.10">
    <property type="entry name" value="Transferase(Phosphotransferase) domain 1"/>
    <property type="match status" value="1"/>
</dbReference>
<dbReference type="SMART" id="SM00220">
    <property type="entry name" value="S_TKc"/>
    <property type="match status" value="1"/>
</dbReference>
<evidence type="ECO:0000256" key="5">
    <source>
        <dbReference type="ARBA" id="ARBA00022777"/>
    </source>
</evidence>
<organism evidence="10">
    <name type="scientific">Rosellinia necatrix</name>
    <name type="common">White root-rot fungus</name>
    <dbReference type="NCBI Taxonomy" id="77044"/>
    <lineage>
        <taxon>Eukaryota</taxon>
        <taxon>Fungi</taxon>
        <taxon>Dikarya</taxon>
        <taxon>Ascomycota</taxon>
        <taxon>Pezizomycotina</taxon>
        <taxon>Sordariomycetes</taxon>
        <taxon>Xylariomycetidae</taxon>
        <taxon>Xylariales</taxon>
        <taxon>Xylariaceae</taxon>
        <taxon>Rosellinia</taxon>
    </lineage>
</organism>
<dbReference type="InterPro" id="IPR011009">
    <property type="entry name" value="Kinase-like_dom_sf"/>
</dbReference>
<dbReference type="InterPro" id="IPR051334">
    <property type="entry name" value="SRPK"/>
</dbReference>
<dbReference type="GO" id="GO:0050684">
    <property type="term" value="P:regulation of mRNA processing"/>
    <property type="evidence" value="ECO:0007669"/>
    <property type="project" value="TreeGrafter"/>
</dbReference>
<keyword evidence="3" id="KW-0808">Transferase</keyword>
<comment type="catalytic activity">
    <reaction evidence="7">
        <text>L-threonyl-[protein] + ATP = O-phospho-L-threonyl-[protein] + ADP + H(+)</text>
        <dbReference type="Rhea" id="RHEA:46608"/>
        <dbReference type="Rhea" id="RHEA-COMP:11060"/>
        <dbReference type="Rhea" id="RHEA-COMP:11605"/>
        <dbReference type="ChEBI" id="CHEBI:15378"/>
        <dbReference type="ChEBI" id="CHEBI:30013"/>
        <dbReference type="ChEBI" id="CHEBI:30616"/>
        <dbReference type="ChEBI" id="CHEBI:61977"/>
        <dbReference type="ChEBI" id="CHEBI:456216"/>
        <dbReference type="EC" id="2.7.11.1"/>
    </reaction>
</comment>
<evidence type="ECO:0000313" key="11">
    <source>
        <dbReference type="Proteomes" id="UP000054516"/>
    </source>
</evidence>
<gene>
    <name evidence="10" type="ORF">SAMD00023353_5800690</name>
</gene>
<dbReference type="Gene3D" id="3.30.200.20">
    <property type="entry name" value="Phosphorylase Kinase, domain 1"/>
    <property type="match status" value="1"/>
</dbReference>
<evidence type="ECO:0000256" key="1">
    <source>
        <dbReference type="ARBA" id="ARBA00012513"/>
    </source>
</evidence>
<dbReference type="GO" id="GO:0004674">
    <property type="term" value="F:protein serine/threonine kinase activity"/>
    <property type="evidence" value="ECO:0007669"/>
    <property type="project" value="UniProtKB-KW"/>
</dbReference>
<protein>
    <recommendedName>
        <fullName evidence="1">non-specific serine/threonine protein kinase</fullName>
        <ecNumber evidence="1">2.7.11.1</ecNumber>
    </recommendedName>
</protein>
<dbReference type="EMBL" id="DF977503">
    <property type="protein sequence ID" value="GAW26955.1"/>
    <property type="molecule type" value="Genomic_DNA"/>
</dbReference>
<dbReference type="PANTHER" id="PTHR47634">
    <property type="entry name" value="PROTEIN KINASE DOMAIN-CONTAINING PROTEIN-RELATED"/>
    <property type="match status" value="1"/>
</dbReference>
<dbReference type="Pfam" id="PF00069">
    <property type="entry name" value="Pkinase"/>
    <property type="match status" value="1"/>
</dbReference>
<dbReference type="EC" id="2.7.11.1" evidence="1"/>
<dbReference type="InterPro" id="IPR000719">
    <property type="entry name" value="Prot_kinase_dom"/>
</dbReference>
<keyword evidence="6" id="KW-0067">ATP-binding</keyword>
<reference evidence="10" key="1">
    <citation type="submission" date="2016-03" db="EMBL/GenBank/DDBJ databases">
        <title>Draft genome sequence of Rosellinia necatrix.</title>
        <authorList>
            <person name="Kanematsu S."/>
        </authorList>
    </citation>
    <scope>NUCLEOTIDE SEQUENCE [LARGE SCALE GENOMIC DNA]</scope>
    <source>
        <strain evidence="10">W97</strain>
    </source>
</reference>
<keyword evidence="11" id="KW-1185">Reference proteome</keyword>
<dbReference type="AlphaFoldDB" id="A0A1S8AAI8"/>
<evidence type="ECO:0000313" key="10">
    <source>
        <dbReference type="EMBL" id="GAW26955.1"/>
    </source>
</evidence>
<comment type="catalytic activity">
    <reaction evidence="8">
        <text>L-seryl-[protein] + ATP = O-phospho-L-seryl-[protein] + ADP + H(+)</text>
        <dbReference type="Rhea" id="RHEA:17989"/>
        <dbReference type="Rhea" id="RHEA-COMP:9863"/>
        <dbReference type="Rhea" id="RHEA-COMP:11604"/>
        <dbReference type="ChEBI" id="CHEBI:15378"/>
        <dbReference type="ChEBI" id="CHEBI:29999"/>
        <dbReference type="ChEBI" id="CHEBI:30616"/>
        <dbReference type="ChEBI" id="CHEBI:83421"/>
        <dbReference type="ChEBI" id="CHEBI:456216"/>
        <dbReference type="EC" id="2.7.11.1"/>
    </reaction>
</comment>
<dbReference type="Proteomes" id="UP000054516">
    <property type="component" value="Unassembled WGS sequence"/>
</dbReference>
<dbReference type="PROSITE" id="PS50011">
    <property type="entry name" value="PROTEIN_KINASE_DOM"/>
    <property type="match status" value="1"/>
</dbReference>
<keyword evidence="4" id="KW-0547">Nucleotide-binding</keyword>
<accession>A0A1S8AAI8</accession>
<evidence type="ECO:0000256" key="3">
    <source>
        <dbReference type="ARBA" id="ARBA00022679"/>
    </source>
</evidence>
<dbReference type="SUPFAM" id="SSF56112">
    <property type="entry name" value="Protein kinase-like (PK-like)"/>
    <property type="match status" value="1"/>
</dbReference>
<dbReference type="PANTHER" id="PTHR47634:SF9">
    <property type="entry name" value="PROTEIN KINASE DOMAIN-CONTAINING PROTEIN-RELATED"/>
    <property type="match status" value="1"/>
</dbReference>
<evidence type="ECO:0000256" key="8">
    <source>
        <dbReference type="ARBA" id="ARBA00048679"/>
    </source>
</evidence>
<evidence type="ECO:0000259" key="9">
    <source>
        <dbReference type="PROSITE" id="PS50011"/>
    </source>
</evidence>
<name>A0A1S8AAI8_ROSNE</name>
<dbReference type="GO" id="GO:0000245">
    <property type="term" value="P:spliceosomal complex assembly"/>
    <property type="evidence" value="ECO:0007669"/>
    <property type="project" value="TreeGrafter"/>
</dbReference>
<dbReference type="OrthoDB" id="5979581at2759"/>
<evidence type="ECO:0000256" key="4">
    <source>
        <dbReference type="ARBA" id="ARBA00022741"/>
    </source>
</evidence>
<proteinExistence type="predicted"/>
<evidence type="ECO:0000256" key="2">
    <source>
        <dbReference type="ARBA" id="ARBA00022527"/>
    </source>
</evidence>
<sequence>MSAVIRHIRTRIPPGYKRHLARLRRPGAPCGSYHLINTVATPPPPPLTMTPVPYTCDIDAEPLYRYTEGGYHPVHLGDQLKHGRDQDVGRYVAVKISISERQPRSKDRQLHVMRAIAASSSKHPGAASLMKIIDNFTLNGPNGTHQCMVLERLGPSISDVLDVRFADNRLPGALAKKVARQTLLGLDYLHQHGIGHGDLHTRNIVFTLPLSNSTAEDELSRILGEPEVAQIRRVDGERPERGVPQHIV</sequence>
<evidence type="ECO:0000256" key="7">
    <source>
        <dbReference type="ARBA" id="ARBA00047899"/>
    </source>
</evidence>
<dbReference type="OMA" id="HIRTRIP"/>